<comment type="caution">
    <text evidence="1">The sequence shown here is derived from an EMBL/GenBank/DDBJ whole genome shotgun (WGS) entry which is preliminary data.</text>
</comment>
<keyword evidence="2" id="KW-1185">Reference proteome</keyword>
<reference evidence="1" key="1">
    <citation type="submission" date="2023-10" db="EMBL/GenBank/DDBJ databases">
        <title>Genome assembly of Pristionchus species.</title>
        <authorList>
            <person name="Yoshida K."/>
            <person name="Sommer R.J."/>
        </authorList>
    </citation>
    <scope>NUCLEOTIDE SEQUENCE</scope>
    <source>
        <strain evidence="1">RS0144</strain>
    </source>
</reference>
<protein>
    <submittedName>
        <fullName evidence="1">Uncharacterized protein</fullName>
    </submittedName>
</protein>
<dbReference type="EMBL" id="BTSX01000005">
    <property type="protein sequence ID" value="GMT01886.1"/>
    <property type="molecule type" value="Genomic_DNA"/>
</dbReference>
<gene>
    <name evidence="1" type="ORF">PENTCL1PPCAC_24060</name>
</gene>
<dbReference type="Proteomes" id="UP001432027">
    <property type="component" value="Unassembled WGS sequence"/>
</dbReference>
<organism evidence="1 2">
    <name type="scientific">Pristionchus entomophagus</name>
    <dbReference type="NCBI Taxonomy" id="358040"/>
    <lineage>
        <taxon>Eukaryota</taxon>
        <taxon>Metazoa</taxon>
        <taxon>Ecdysozoa</taxon>
        <taxon>Nematoda</taxon>
        <taxon>Chromadorea</taxon>
        <taxon>Rhabditida</taxon>
        <taxon>Rhabditina</taxon>
        <taxon>Diplogasteromorpha</taxon>
        <taxon>Diplogasteroidea</taxon>
        <taxon>Neodiplogasteridae</taxon>
        <taxon>Pristionchus</taxon>
    </lineage>
</organism>
<proteinExistence type="predicted"/>
<feature type="non-terminal residue" evidence="1">
    <location>
        <position position="1"/>
    </location>
</feature>
<dbReference type="AlphaFoldDB" id="A0AAV5U4S4"/>
<accession>A0AAV5U4S4</accession>
<evidence type="ECO:0000313" key="1">
    <source>
        <dbReference type="EMBL" id="GMT01886.1"/>
    </source>
</evidence>
<sequence length="83" mass="9332">LSSPLLLHFIPSPAPRTGQSPLVSLSLLNSHDWLCRRLGGSLADTDRMHRRRVARAMHQEPDAITVNDRLATCGRYSTLRENK</sequence>
<evidence type="ECO:0000313" key="2">
    <source>
        <dbReference type="Proteomes" id="UP001432027"/>
    </source>
</evidence>
<name>A0AAV5U4S4_9BILA</name>